<evidence type="ECO:0000313" key="1">
    <source>
        <dbReference type="EMBL" id="RCI13633.1"/>
    </source>
</evidence>
<organism evidence="1 2">
    <name type="scientific">Ophiocordyceps polyrhachis-furcata BCC 54312</name>
    <dbReference type="NCBI Taxonomy" id="1330021"/>
    <lineage>
        <taxon>Eukaryota</taxon>
        <taxon>Fungi</taxon>
        <taxon>Dikarya</taxon>
        <taxon>Ascomycota</taxon>
        <taxon>Pezizomycotina</taxon>
        <taxon>Sordariomycetes</taxon>
        <taxon>Hypocreomycetidae</taxon>
        <taxon>Hypocreales</taxon>
        <taxon>Ophiocordycipitaceae</taxon>
        <taxon>Ophiocordyceps</taxon>
    </lineage>
</organism>
<feature type="non-terminal residue" evidence="1">
    <location>
        <position position="1"/>
    </location>
</feature>
<dbReference type="Proteomes" id="UP000253664">
    <property type="component" value="Unassembled WGS sequence"/>
</dbReference>
<keyword evidence="2" id="KW-1185">Reference proteome</keyword>
<sequence length="143" mass="16260">AITSPVLLTNDGSITPSRGEWLNRRDTKKTYKKKCTALSDGMSDTFILQDTALAVLRISYHAAGSSELHYRNLDDNGQITKWMFRNQSRGSGFLGNMARIRMQLLLLIAWQSLRLLPKIVKLQVKGFEKRNPPLDLVKSRSLR</sequence>
<proteinExistence type="predicted"/>
<dbReference type="AlphaFoldDB" id="A0A367LGS2"/>
<name>A0A367LGS2_9HYPO</name>
<accession>A0A367LGS2</accession>
<dbReference type="EMBL" id="LKCN02000006">
    <property type="protein sequence ID" value="RCI13633.1"/>
    <property type="molecule type" value="Genomic_DNA"/>
</dbReference>
<evidence type="ECO:0000313" key="2">
    <source>
        <dbReference type="Proteomes" id="UP000253664"/>
    </source>
</evidence>
<comment type="caution">
    <text evidence="1">The sequence shown here is derived from an EMBL/GenBank/DDBJ whole genome shotgun (WGS) entry which is preliminary data.</text>
</comment>
<reference evidence="1 2" key="1">
    <citation type="journal article" date="2015" name="BMC Genomics">
        <title>Insights from the genome of Ophiocordyceps polyrhachis-furcata to pathogenicity and host specificity in insect fungi.</title>
        <authorList>
            <person name="Wichadakul D."/>
            <person name="Kobmoo N."/>
            <person name="Ingsriswang S."/>
            <person name="Tangphatsornruang S."/>
            <person name="Chantasingh D."/>
            <person name="Luangsa-ard J.J."/>
            <person name="Eurwilaichitr L."/>
        </authorList>
    </citation>
    <scope>NUCLEOTIDE SEQUENCE [LARGE SCALE GENOMIC DNA]</scope>
    <source>
        <strain evidence="1 2">BCC 54312</strain>
    </source>
</reference>
<protein>
    <submittedName>
        <fullName evidence="1">Uncharacterized protein</fullName>
    </submittedName>
</protein>
<gene>
    <name evidence="1" type="ORF">L249_5553</name>
</gene>
<feature type="non-terminal residue" evidence="1">
    <location>
        <position position="143"/>
    </location>
</feature>